<sequence length="508" mass="55221">MKKLPLIGGLVAVVALGGAGSIYYAGQKAETEIKNAQSEFQKEVISLLAGDSISIVDTKYNRSFLSSDNQFTILIRDGIDASGNEKPPVKLTIKQHIKHGPLLNTATGFKTGWYHVDYDLDLPTLFAEVAKSDAAFANWISKHPKWVKLGYTVGLNEDRHVYLNTEALNEKTAMGTFEIAAASQQFTYTKAQDQIEFHFELPKLAVNTTGSKQENILLEGLVYDGKTEPVEGKFNPLAGNSTLKIASISASGMKPSLPPAFPIEAPASDTAEPAAKPYSVKMDNLAFTYKGLLKDGFFDLSYLYELGNCEKCDELAINQKPVKSAKFGMELNHIHAASISGLNETIANLYKTMLIDTIKSKGKPNTDQLTAQMAGIGMVALTNLTTIAKNDPSFKISTVEVETKDGAKANMSASATLKGLTDMDISGGNPMAALKKLYAESSANFDWSLIPKEVLANPSLDKLIKAGWLKKENNHLLHSFKFEGGKITIFDKTYQSIAELEAAAVQMQ</sequence>
<keyword evidence="2" id="KW-1185">Reference proteome</keyword>
<dbReference type="Proteomes" id="UP001165395">
    <property type="component" value="Unassembled WGS sequence"/>
</dbReference>
<reference evidence="1" key="1">
    <citation type="submission" date="2021-10" db="EMBL/GenBank/DDBJ databases">
        <title>The complete genome sequence of Leeia sp. TBRC 13508.</title>
        <authorList>
            <person name="Charoenyingcharoen P."/>
            <person name="Yukphan P."/>
        </authorList>
    </citation>
    <scope>NUCLEOTIDE SEQUENCE</scope>
    <source>
        <strain evidence="1">TBRC 13508</strain>
    </source>
</reference>
<evidence type="ECO:0000313" key="1">
    <source>
        <dbReference type="EMBL" id="MCB6182068.1"/>
    </source>
</evidence>
<proteinExistence type="predicted"/>
<name>A0ABS8D267_9NEIS</name>
<organism evidence="1 2">
    <name type="scientific">Leeia speluncae</name>
    <dbReference type="NCBI Taxonomy" id="2884804"/>
    <lineage>
        <taxon>Bacteria</taxon>
        <taxon>Pseudomonadati</taxon>
        <taxon>Pseudomonadota</taxon>
        <taxon>Betaproteobacteria</taxon>
        <taxon>Neisseriales</taxon>
        <taxon>Leeiaceae</taxon>
        <taxon>Leeia</taxon>
    </lineage>
</organism>
<evidence type="ECO:0000313" key="2">
    <source>
        <dbReference type="Proteomes" id="UP001165395"/>
    </source>
</evidence>
<dbReference type="RefSeq" id="WP_227177476.1">
    <property type="nucleotide sequence ID" value="NZ_JAJBZT010000001.1"/>
</dbReference>
<accession>A0ABS8D267</accession>
<comment type="caution">
    <text evidence="1">The sequence shown here is derived from an EMBL/GenBank/DDBJ whole genome shotgun (WGS) entry which is preliminary data.</text>
</comment>
<dbReference type="EMBL" id="JAJBZT010000001">
    <property type="protein sequence ID" value="MCB6182068.1"/>
    <property type="molecule type" value="Genomic_DNA"/>
</dbReference>
<dbReference type="Pfam" id="PF06097">
    <property type="entry name" value="DUF945"/>
    <property type="match status" value="1"/>
</dbReference>
<dbReference type="InterPro" id="IPR010352">
    <property type="entry name" value="DUF945"/>
</dbReference>
<protein>
    <submittedName>
        <fullName evidence="1">YdgA family protein</fullName>
    </submittedName>
</protein>
<gene>
    <name evidence="1" type="ORF">LIN78_00665</name>
</gene>